<feature type="non-terminal residue" evidence="1">
    <location>
        <position position="1"/>
    </location>
</feature>
<reference evidence="1" key="1">
    <citation type="submission" date="2018-05" db="EMBL/GenBank/DDBJ databases">
        <authorList>
            <person name="Lanie J.A."/>
            <person name="Ng W.-L."/>
            <person name="Kazmierczak K.M."/>
            <person name="Andrzejewski T.M."/>
            <person name="Davidsen T.M."/>
            <person name="Wayne K.J."/>
            <person name="Tettelin H."/>
            <person name="Glass J.I."/>
            <person name="Rusch D."/>
            <person name="Podicherti R."/>
            <person name="Tsui H.-C.T."/>
            <person name="Winkler M.E."/>
        </authorList>
    </citation>
    <scope>NUCLEOTIDE SEQUENCE</scope>
</reference>
<evidence type="ECO:0000313" key="1">
    <source>
        <dbReference type="EMBL" id="SVB65487.1"/>
    </source>
</evidence>
<accession>A0A382FTJ7</accession>
<gene>
    <name evidence="1" type="ORF">METZ01_LOCUS218341</name>
</gene>
<dbReference type="AlphaFoldDB" id="A0A382FTJ7"/>
<protein>
    <submittedName>
        <fullName evidence="1">Uncharacterized protein</fullName>
    </submittedName>
</protein>
<proteinExistence type="predicted"/>
<sequence length="34" mass="3749">FSESTLDNGFEPADPEIEDIYFSTINNLNISGAQ</sequence>
<name>A0A382FTJ7_9ZZZZ</name>
<dbReference type="EMBL" id="UINC01051385">
    <property type="protein sequence ID" value="SVB65487.1"/>
    <property type="molecule type" value="Genomic_DNA"/>
</dbReference>
<organism evidence="1">
    <name type="scientific">marine metagenome</name>
    <dbReference type="NCBI Taxonomy" id="408172"/>
    <lineage>
        <taxon>unclassified sequences</taxon>
        <taxon>metagenomes</taxon>
        <taxon>ecological metagenomes</taxon>
    </lineage>
</organism>